<evidence type="ECO:0000313" key="3">
    <source>
        <dbReference type="Proteomes" id="UP001228049"/>
    </source>
</evidence>
<comment type="caution">
    <text evidence="2">The sequence shown here is derived from an EMBL/GenBank/DDBJ whole genome shotgun (WGS) entry which is preliminary data.</text>
</comment>
<dbReference type="PANTHER" id="PTHR11505">
    <property type="entry name" value="L1 TRANSPOSABLE ELEMENT-RELATED"/>
    <property type="match status" value="1"/>
</dbReference>
<proteinExistence type="predicted"/>
<feature type="coiled-coil region" evidence="1">
    <location>
        <begin position="146"/>
        <end position="173"/>
    </location>
</feature>
<name>A0AAD9F5H3_DISEL</name>
<dbReference type="Gene3D" id="3.30.250.20">
    <property type="entry name" value="L1 transposable element, C-terminal domain"/>
    <property type="match status" value="1"/>
</dbReference>
<dbReference type="Gene3D" id="3.40.50.300">
    <property type="entry name" value="P-loop containing nucleotide triphosphate hydrolases"/>
    <property type="match status" value="1"/>
</dbReference>
<organism evidence="2 3">
    <name type="scientific">Dissostichus eleginoides</name>
    <name type="common">Patagonian toothfish</name>
    <name type="synonym">Dissostichus amissus</name>
    <dbReference type="NCBI Taxonomy" id="100907"/>
    <lineage>
        <taxon>Eukaryota</taxon>
        <taxon>Metazoa</taxon>
        <taxon>Chordata</taxon>
        <taxon>Craniata</taxon>
        <taxon>Vertebrata</taxon>
        <taxon>Euteleostomi</taxon>
        <taxon>Actinopterygii</taxon>
        <taxon>Neopterygii</taxon>
        <taxon>Teleostei</taxon>
        <taxon>Neoteleostei</taxon>
        <taxon>Acanthomorphata</taxon>
        <taxon>Eupercaria</taxon>
        <taxon>Perciformes</taxon>
        <taxon>Notothenioidei</taxon>
        <taxon>Nototheniidae</taxon>
        <taxon>Dissostichus</taxon>
    </lineage>
</organism>
<evidence type="ECO:0000256" key="1">
    <source>
        <dbReference type="SAM" id="Coils"/>
    </source>
</evidence>
<dbReference type="InterPro" id="IPR027417">
    <property type="entry name" value="P-loop_NTPase"/>
</dbReference>
<dbReference type="EMBL" id="JASDAP010000020">
    <property type="protein sequence ID" value="KAK1886460.1"/>
    <property type="molecule type" value="Genomic_DNA"/>
</dbReference>
<dbReference type="InterPro" id="IPR004244">
    <property type="entry name" value="Transposase_22"/>
</dbReference>
<dbReference type="AlphaFoldDB" id="A0AAD9F5H3"/>
<accession>A0AAD9F5H3</accession>
<keyword evidence="1" id="KW-0175">Coiled coil</keyword>
<evidence type="ECO:0000313" key="2">
    <source>
        <dbReference type="EMBL" id="KAK1886460.1"/>
    </source>
</evidence>
<gene>
    <name evidence="2" type="ORF">KUDE01_030175</name>
</gene>
<dbReference type="InterPro" id="IPR042566">
    <property type="entry name" value="L1_C"/>
</dbReference>
<protein>
    <submittedName>
        <fullName evidence="2">LINE-1 type transposase domain containing protein 1</fullName>
    </submittedName>
</protein>
<sequence>MASNKGTGRKTTVRLAAFITGYLLMEVHPGNEDELHEILKEAGNKTRVDGVRVIILVHEGVSQPIRGELLAAMAHQTQAGLYTEDLRNVVSRATDVRKSRRYRMDYWMSEKYLSQIHRNVHVFLLLPFTITDSSEVPANIGDQDTIIHLQAKVQSLESKNKVMEDKVIDLEVRSRSSNLRLVNMPEKAECDDACLFLEKWIPEALDIPSLNSKLTLVCAHRIGQRSDPNAPPRTLIMTFLNDRDKMTVLTAVRAKKQLLYKDRPVRFYPDLAAGIHKKQKEFDAVSQKLRTMGIRYGMLLPAKLLVTHKDKTQTFENPVDVEAFIRRIEEEMPARTGL</sequence>
<reference evidence="2" key="1">
    <citation type="submission" date="2023-04" db="EMBL/GenBank/DDBJ databases">
        <title>Chromosome-level genome of Chaenocephalus aceratus.</title>
        <authorList>
            <person name="Park H."/>
        </authorList>
    </citation>
    <scope>NUCLEOTIDE SEQUENCE</scope>
    <source>
        <strain evidence="2">DE</strain>
        <tissue evidence="2">Muscle</tissue>
    </source>
</reference>
<keyword evidence="3" id="KW-1185">Reference proteome</keyword>
<dbReference type="Proteomes" id="UP001228049">
    <property type="component" value="Unassembled WGS sequence"/>
</dbReference>